<dbReference type="InterPro" id="IPR006448">
    <property type="entry name" value="Phage_term_ssu_P27"/>
</dbReference>
<keyword evidence="2" id="KW-1185">Reference proteome</keyword>
<dbReference type="STRING" id="319970.RV00_GL001016"/>
<sequence length="157" mass="17866">MKEGDKMPQPAKSAKLQLLQKNPNKKNVKELKKRAEAEERLQMKSDNIRAPEWLNETAVRAFNFLKDELLEIELITNGDIYPLAMYCYWYAEHMNLQAQAVLVQAENPEAIGNPLIKQLDTCSKNMRSFGSDLGLSPSARAKLAIKLSQDEGDDEWT</sequence>
<protein>
    <submittedName>
        <fullName evidence="1">Terminase</fullName>
    </submittedName>
</protein>
<dbReference type="AlphaFoldDB" id="A0A1L8SNP5"/>
<evidence type="ECO:0000313" key="2">
    <source>
        <dbReference type="Proteomes" id="UP000183700"/>
    </source>
</evidence>
<evidence type="ECO:0000313" key="1">
    <source>
        <dbReference type="EMBL" id="OJG33598.1"/>
    </source>
</evidence>
<dbReference type="Proteomes" id="UP000183700">
    <property type="component" value="Unassembled WGS sequence"/>
</dbReference>
<dbReference type="NCBIfam" id="TIGR01558">
    <property type="entry name" value="sm_term_P27"/>
    <property type="match status" value="1"/>
</dbReference>
<comment type="caution">
    <text evidence="1">The sequence shown here is derived from an EMBL/GenBank/DDBJ whole genome shotgun (WGS) entry which is preliminary data.</text>
</comment>
<dbReference type="EMBL" id="JXKM01000018">
    <property type="protein sequence ID" value="OJG33598.1"/>
    <property type="molecule type" value="Genomic_DNA"/>
</dbReference>
<dbReference type="Pfam" id="PF05119">
    <property type="entry name" value="Terminase_4"/>
    <property type="match status" value="1"/>
</dbReference>
<name>A0A1L8SNP5_9ENTE</name>
<reference evidence="1 2" key="1">
    <citation type="submission" date="2014-12" db="EMBL/GenBank/DDBJ databases">
        <title>Draft genome sequences of 29 type strains of Enterococci.</title>
        <authorList>
            <person name="Zhong Z."/>
            <person name="Sun Z."/>
            <person name="Liu W."/>
            <person name="Zhang W."/>
            <person name="Zhang H."/>
        </authorList>
    </citation>
    <scope>NUCLEOTIDE SEQUENCE [LARGE SCALE GENOMIC DNA]</scope>
    <source>
        <strain evidence="1 2">DSM 22802</strain>
    </source>
</reference>
<accession>A0A1L8SNP5</accession>
<organism evidence="1 2">
    <name type="scientific">Enterococcus devriesei</name>
    <dbReference type="NCBI Taxonomy" id="319970"/>
    <lineage>
        <taxon>Bacteria</taxon>
        <taxon>Bacillati</taxon>
        <taxon>Bacillota</taxon>
        <taxon>Bacilli</taxon>
        <taxon>Lactobacillales</taxon>
        <taxon>Enterococcaceae</taxon>
        <taxon>Enterococcus</taxon>
    </lineage>
</organism>
<gene>
    <name evidence="1" type="ORF">RV00_GL001016</name>
</gene>
<proteinExistence type="predicted"/>